<gene>
    <name evidence="2" type="ORF">MNOR_LOCUS9084</name>
</gene>
<proteinExistence type="predicted"/>
<sequence>MMRKGGLVILVQLFVLISMTACNSSERTQDRGRRVIVVVGGEDANWSAGRVEEVQLTRIARNLGYDVEVHTSHEVPCRDSWDDEDLLVYLPRSEGLLQKSAEEVIQILQDLGASIVIPQGEINVLVGTVESVRKAMNIEKVGSLGGLPSALRKHSIHHKELHVDTENKVFLVLDDNSHVGENGLVLKETDTGNKVLHSGDYTSCVVVARADSASARTLMLVTSDYLLPTLHEASTETQVTPHKVVVGIYIKTAQPYLDEAFNRLSEMDGKNTHIYIFNEVDEYHSRLASIQHRLQEKFGLKYVSLLQASGTYIGYQGIKNMIIGECLRLQCDFYMNFNSHVLMDKQLPKLLFDLDLPVVTPAIKLQIHEIATFVRGNYDDPNVLDDMEYIVNNQPEERRLWHASCVQAIYVIRRDILEQLPTLYSQTGRKNSEIALCENLRAAGIPMYIHGGFPELDKQYIINSEDYKIGSPDVVELEYNQEIWMSLYLDPLIVKNNSTHLERIKGPCHEVYDFPLFTSKFTEEVIQLAEKRNQWAVNREPVTEDISLVRDYRKKSLYEAIPTVDQYLENLGLNSTSYFIYNALTKYYLELAYYELRKETDPHISLVARFQASEQPGLPLHHDCSIVTGHINLTPSDQYEGGWLEFPVQGGCRLRPEAGRMLMYPGRFTHPKIMHNVTQGVLHKILIFHDTIVYDGLTEEMIEEEKSNKRHRRP</sequence>
<dbReference type="Gene3D" id="2.60.120.620">
    <property type="entry name" value="q2cbj1_9rhob like domain"/>
    <property type="match status" value="1"/>
</dbReference>
<evidence type="ECO:0000256" key="1">
    <source>
        <dbReference type="SAM" id="SignalP"/>
    </source>
</evidence>
<evidence type="ECO:0008006" key="4">
    <source>
        <dbReference type="Google" id="ProtNLM"/>
    </source>
</evidence>
<feature type="chain" id="PRO_5043405057" description="Procollagen-lysine 5-dioxygenase" evidence="1">
    <location>
        <begin position="26"/>
        <end position="714"/>
    </location>
</feature>
<organism evidence="2 3">
    <name type="scientific">Meganyctiphanes norvegica</name>
    <name type="common">Northern krill</name>
    <name type="synonym">Thysanopoda norvegica</name>
    <dbReference type="NCBI Taxonomy" id="48144"/>
    <lineage>
        <taxon>Eukaryota</taxon>
        <taxon>Metazoa</taxon>
        <taxon>Ecdysozoa</taxon>
        <taxon>Arthropoda</taxon>
        <taxon>Crustacea</taxon>
        <taxon>Multicrustacea</taxon>
        <taxon>Malacostraca</taxon>
        <taxon>Eumalacostraca</taxon>
        <taxon>Eucarida</taxon>
        <taxon>Euphausiacea</taxon>
        <taxon>Euphausiidae</taxon>
        <taxon>Meganyctiphanes</taxon>
    </lineage>
</organism>
<reference evidence="2 3" key="1">
    <citation type="submission" date="2024-05" db="EMBL/GenBank/DDBJ databases">
        <authorList>
            <person name="Wallberg A."/>
        </authorList>
    </citation>
    <scope>NUCLEOTIDE SEQUENCE [LARGE SCALE GENOMIC DNA]</scope>
</reference>
<dbReference type="InterPro" id="IPR050757">
    <property type="entry name" value="Collagen_mod_GT25"/>
</dbReference>
<dbReference type="PANTHER" id="PTHR10730">
    <property type="entry name" value="PROCOLLAGEN-LYSINE,2-OXOGLUTARATE 5-DIOXYGENASE/GLYCOSYLTRANSFERASE 25 FAMILY MEMBER"/>
    <property type="match status" value="1"/>
</dbReference>
<dbReference type="PROSITE" id="PS51257">
    <property type="entry name" value="PROKAR_LIPOPROTEIN"/>
    <property type="match status" value="1"/>
</dbReference>
<keyword evidence="3" id="KW-1185">Reference proteome</keyword>
<evidence type="ECO:0000313" key="3">
    <source>
        <dbReference type="Proteomes" id="UP001497623"/>
    </source>
</evidence>
<protein>
    <recommendedName>
        <fullName evidence="4">Procollagen-lysine 5-dioxygenase</fullName>
    </recommendedName>
</protein>
<feature type="non-terminal residue" evidence="2">
    <location>
        <position position="714"/>
    </location>
</feature>
<dbReference type="EMBL" id="CAXKWB010004316">
    <property type="protein sequence ID" value="CAL4073302.1"/>
    <property type="molecule type" value="Genomic_DNA"/>
</dbReference>
<feature type="signal peptide" evidence="1">
    <location>
        <begin position="1"/>
        <end position="25"/>
    </location>
</feature>
<dbReference type="AlphaFoldDB" id="A0AAV2Q683"/>
<dbReference type="Proteomes" id="UP001497623">
    <property type="component" value="Unassembled WGS sequence"/>
</dbReference>
<name>A0AAV2Q683_MEGNR</name>
<keyword evidence="1" id="KW-0732">Signal</keyword>
<dbReference type="PANTHER" id="PTHR10730:SF45">
    <property type="entry name" value="PROCOLLAGEN-LYSINE,2-OXOGLUTARATE 5-DIOXYGENASE"/>
    <property type="match status" value="1"/>
</dbReference>
<evidence type="ECO:0000313" key="2">
    <source>
        <dbReference type="EMBL" id="CAL4073302.1"/>
    </source>
</evidence>
<accession>A0AAV2Q683</accession>
<comment type="caution">
    <text evidence="2">The sequence shown here is derived from an EMBL/GenBank/DDBJ whole genome shotgun (WGS) entry which is preliminary data.</text>
</comment>